<dbReference type="PANTHER" id="PTHR11575:SF6">
    <property type="entry name" value="2',3'-CYCLIC-NUCLEOTIDE 2'-PHOSPHODIESTERASE_3'-NUCLEOTIDASE"/>
    <property type="match status" value="1"/>
</dbReference>
<reference evidence="5 6" key="1">
    <citation type="journal article" date="2015" name="Genome Announc.">
        <title>Expanding the biotechnology potential of lactobacilli through comparative genomics of 213 strains and associated genera.</title>
        <authorList>
            <person name="Sun Z."/>
            <person name="Harris H.M."/>
            <person name="McCann A."/>
            <person name="Guo C."/>
            <person name="Argimon S."/>
            <person name="Zhang W."/>
            <person name="Yang X."/>
            <person name="Jeffery I.B."/>
            <person name="Cooney J.C."/>
            <person name="Kagawa T.F."/>
            <person name="Liu W."/>
            <person name="Song Y."/>
            <person name="Salvetti E."/>
            <person name="Wrobel A."/>
            <person name="Rasinkangas P."/>
            <person name="Parkhill J."/>
            <person name="Rea M.C."/>
            <person name="O'Sullivan O."/>
            <person name="Ritari J."/>
            <person name="Douillard F.P."/>
            <person name="Paul Ross R."/>
            <person name="Yang R."/>
            <person name="Briner A.E."/>
            <person name="Felis G.E."/>
            <person name="de Vos W.M."/>
            <person name="Barrangou R."/>
            <person name="Klaenhammer T.R."/>
            <person name="Caufield P.W."/>
            <person name="Cui Y."/>
            <person name="Zhang H."/>
            <person name="O'Toole P.W."/>
        </authorList>
    </citation>
    <scope>NUCLEOTIDE SEQUENCE [LARGE SCALE GENOMIC DNA]</scope>
    <source>
        <strain evidence="5 6">DSM 19394</strain>
    </source>
</reference>
<dbReference type="PATRIC" id="fig|1423715.3.peg.2626"/>
<dbReference type="Pfam" id="PF02872">
    <property type="entry name" value="5_nucleotid_C"/>
    <property type="match status" value="1"/>
</dbReference>
<dbReference type="STRING" id="1423715.FD25_GL002545"/>
<dbReference type="PANTHER" id="PTHR11575">
    <property type="entry name" value="5'-NUCLEOTIDASE-RELATED"/>
    <property type="match status" value="1"/>
</dbReference>
<evidence type="ECO:0000256" key="1">
    <source>
        <dbReference type="ARBA" id="ARBA00022729"/>
    </source>
</evidence>
<evidence type="ECO:0000313" key="6">
    <source>
        <dbReference type="Proteomes" id="UP000051955"/>
    </source>
</evidence>
<dbReference type="Gene3D" id="3.90.780.10">
    <property type="entry name" value="5'-Nucleotidase, C-terminal domain"/>
    <property type="match status" value="1"/>
</dbReference>
<dbReference type="Proteomes" id="UP000051955">
    <property type="component" value="Unassembled WGS sequence"/>
</dbReference>
<dbReference type="RefSeq" id="WP_057801479.1">
    <property type="nucleotide sequence ID" value="NZ_AZDV01000005.1"/>
</dbReference>
<dbReference type="Gene3D" id="3.60.21.10">
    <property type="match status" value="1"/>
</dbReference>
<evidence type="ECO:0000256" key="2">
    <source>
        <dbReference type="RuleBase" id="RU362119"/>
    </source>
</evidence>
<dbReference type="GO" id="GO:0000166">
    <property type="term" value="F:nucleotide binding"/>
    <property type="evidence" value="ECO:0007669"/>
    <property type="project" value="UniProtKB-KW"/>
</dbReference>
<organism evidence="5 6">
    <name type="scientific">Levilactobacillus acidifarinae DSM 19394 = JCM 15949</name>
    <dbReference type="NCBI Taxonomy" id="1423715"/>
    <lineage>
        <taxon>Bacteria</taxon>
        <taxon>Bacillati</taxon>
        <taxon>Bacillota</taxon>
        <taxon>Bacilli</taxon>
        <taxon>Lactobacillales</taxon>
        <taxon>Lactobacillaceae</taxon>
        <taxon>Levilactobacillus</taxon>
    </lineage>
</organism>
<name>A0A0R1LUY3_9LACO</name>
<sequence>MTHIKIVSTSDVHGYLFPTNYSSRHDHQPYGWLRAAALLRQLQAPTPDTVIVTIDNGDWLEGSPLASYLATQVPTQAALWSQLLNAGHYDVGVLGNHDFNYGLPYLRASLAERHYPVLAANIAGAQAQGISDGPYTILEKGGLTIAVLGLTTAYVPHWEAADHLTGLTFQTALATAQTWVPQLHQLADIVVVAYHGGFEADLVSGTATEPATGENEGSQLLAQVPGIDALITGHQHRQIAGVYHDVPVTQPGEKGLAVGVIDLDVADHHVIAHRAQLLKTATTPPDPQLHAQTSRLEARVQTWLDQPIGHLTGASMAVNDPLAARLHGHPYLEFINRVEMTAGHADIAATALFNDQVLGFQPTVTRRQLLNSYPYPNTLVVERITGQELRAALERCASFFTLTNDGQIQVAAAFTTPKVQLYNYDVYAGIDYTFDLHQPVGHRLVRLRYHDDPVRPDQQLTIVMNQYRGHGGGDYPMFQSAKIIRAIDSDMVDLVQQYFQAHPVVTGVTPHNLTVHA</sequence>
<dbReference type="OrthoDB" id="9801679at2"/>
<dbReference type="Pfam" id="PF00149">
    <property type="entry name" value="Metallophos"/>
    <property type="match status" value="1"/>
</dbReference>
<dbReference type="PRINTS" id="PR01607">
    <property type="entry name" value="APYRASEFAMLY"/>
</dbReference>
<dbReference type="GO" id="GO:0030288">
    <property type="term" value="C:outer membrane-bounded periplasmic space"/>
    <property type="evidence" value="ECO:0007669"/>
    <property type="project" value="TreeGrafter"/>
</dbReference>
<keyword evidence="1" id="KW-0732">Signal</keyword>
<evidence type="ECO:0008006" key="7">
    <source>
        <dbReference type="Google" id="ProtNLM"/>
    </source>
</evidence>
<evidence type="ECO:0000313" key="5">
    <source>
        <dbReference type="EMBL" id="KRK96082.1"/>
    </source>
</evidence>
<dbReference type="EMBL" id="AZDV01000005">
    <property type="protein sequence ID" value="KRK96082.1"/>
    <property type="molecule type" value="Genomic_DNA"/>
</dbReference>
<dbReference type="GO" id="GO:0009166">
    <property type="term" value="P:nucleotide catabolic process"/>
    <property type="evidence" value="ECO:0007669"/>
    <property type="project" value="InterPro"/>
</dbReference>
<dbReference type="InterPro" id="IPR036907">
    <property type="entry name" value="5'-Nucleotdase_C_sf"/>
</dbReference>
<dbReference type="SUPFAM" id="SSF56300">
    <property type="entry name" value="Metallo-dependent phosphatases"/>
    <property type="match status" value="1"/>
</dbReference>
<comment type="caution">
    <text evidence="5">The sequence shown here is derived from an EMBL/GenBank/DDBJ whole genome shotgun (WGS) entry which is preliminary data.</text>
</comment>
<protein>
    <recommendedName>
        <fullName evidence="7">5-nucleotidase</fullName>
    </recommendedName>
</protein>
<feature type="domain" description="5'-Nucleotidase C-terminal" evidence="4">
    <location>
        <begin position="323"/>
        <end position="479"/>
    </location>
</feature>
<proteinExistence type="inferred from homology"/>
<dbReference type="InterPro" id="IPR029052">
    <property type="entry name" value="Metallo-depent_PP-like"/>
</dbReference>
<keyword evidence="6" id="KW-1185">Reference proteome</keyword>
<dbReference type="InterPro" id="IPR004843">
    <property type="entry name" value="Calcineurin-like_PHP"/>
</dbReference>
<dbReference type="AlphaFoldDB" id="A0A0R1LUY3"/>
<comment type="similarity">
    <text evidence="2">Belongs to the 5'-nucleotidase family.</text>
</comment>
<dbReference type="InterPro" id="IPR006179">
    <property type="entry name" value="5_nucleotidase/apyrase"/>
</dbReference>
<feature type="domain" description="Calcineurin-like phosphoesterase" evidence="3">
    <location>
        <begin position="5"/>
        <end position="237"/>
    </location>
</feature>
<dbReference type="SUPFAM" id="SSF55816">
    <property type="entry name" value="5'-nucleotidase (syn. UDP-sugar hydrolase), C-terminal domain"/>
    <property type="match status" value="1"/>
</dbReference>
<gene>
    <name evidence="5" type="ORF">FD25_GL002545</name>
</gene>
<evidence type="ECO:0000259" key="4">
    <source>
        <dbReference type="Pfam" id="PF02872"/>
    </source>
</evidence>
<dbReference type="InterPro" id="IPR008334">
    <property type="entry name" value="5'-Nucleotdase_C"/>
</dbReference>
<dbReference type="GO" id="GO:0016787">
    <property type="term" value="F:hydrolase activity"/>
    <property type="evidence" value="ECO:0007669"/>
    <property type="project" value="UniProtKB-KW"/>
</dbReference>
<evidence type="ECO:0000259" key="3">
    <source>
        <dbReference type="Pfam" id="PF00149"/>
    </source>
</evidence>
<accession>A0A0R1LUY3</accession>
<keyword evidence="2" id="KW-0378">Hydrolase</keyword>
<keyword evidence="2" id="KW-0547">Nucleotide-binding</keyword>